<keyword evidence="2" id="KW-1185">Reference proteome</keyword>
<dbReference type="EMBL" id="CP102290">
    <property type="protein sequence ID" value="UWP58436.1"/>
    <property type="molecule type" value="Genomic_DNA"/>
</dbReference>
<proteinExistence type="predicted"/>
<evidence type="ECO:0000313" key="2">
    <source>
        <dbReference type="Proteomes" id="UP001060164"/>
    </source>
</evidence>
<sequence>MMEIGGYFELEHLNSRPYYSGLCELNLGRTALVYLLESLQCRTLHVPYLICDSVTSACERAGFSLHYYHLDKNLAPVLDCELSDDEYLYLINYYGQLSDEQILAFSQRYERIIVDNTQSFFQRPLKNIPTLYSCRKYFGVSDGAYLSCSQTLPPVPVTDQSQHRMAHLLGRLEDTASDHYTEMLAAADSFHSEPVKNMSLITRNILNGIDYDAVRRTRSRNYRYLSERLEQDNIMNHIVPDGPFAYPFYTRNGPAIRRELASLHIYIPVYWNNVIASMPEESVEYDLAANILPLPCDQRYGNWEMEHLADAVLTVTQQFGE</sequence>
<gene>
    <name evidence="1" type="ORF">NQ502_13715</name>
</gene>
<dbReference type="Proteomes" id="UP001060164">
    <property type="component" value="Chromosome"/>
</dbReference>
<name>A0ABY5VDV4_9FIRM</name>
<reference evidence="1" key="1">
    <citation type="journal article" date="2022" name="Cell">
        <title>Design, construction, and in vivo augmentation of a complex gut microbiome.</title>
        <authorList>
            <person name="Cheng A.G."/>
            <person name="Ho P.Y."/>
            <person name="Aranda-Diaz A."/>
            <person name="Jain S."/>
            <person name="Yu F.B."/>
            <person name="Meng X."/>
            <person name="Wang M."/>
            <person name="Iakiviak M."/>
            <person name="Nagashima K."/>
            <person name="Zhao A."/>
            <person name="Murugkar P."/>
            <person name="Patil A."/>
            <person name="Atabakhsh K."/>
            <person name="Weakley A."/>
            <person name="Yan J."/>
            <person name="Brumbaugh A.R."/>
            <person name="Higginbottom S."/>
            <person name="Dimas A."/>
            <person name="Shiver A.L."/>
            <person name="Deutschbauer A."/>
            <person name="Neff N."/>
            <person name="Sonnenburg J.L."/>
            <person name="Huang K.C."/>
            <person name="Fischbach M.A."/>
        </authorList>
    </citation>
    <scope>NUCLEOTIDE SEQUENCE</scope>
    <source>
        <strain evidence="1">DSM 19829</strain>
    </source>
</reference>
<evidence type="ECO:0008006" key="3">
    <source>
        <dbReference type="Google" id="ProtNLM"/>
    </source>
</evidence>
<protein>
    <recommendedName>
        <fullName evidence="3">DegT/DnrJ/EryC1/StrS aminotransferase family protein</fullName>
    </recommendedName>
</protein>
<organism evidence="1 2">
    <name type="scientific">Ruminococcus gauvreauii</name>
    <dbReference type="NCBI Taxonomy" id="438033"/>
    <lineage>
        <taxon>Bacteria</taxon>
        <taxon>Bacillati</taxon>
        <taxon>Bacillota</taxon>
        <taxon>Clostridia</taxon>
        <taxon>Eubacteriales</taxon>
        <taxon>Oscillospiraceae</taxon>
        <taxon>Ruminococcus</taxon>
    </lineage>
</organism>
<evidence type="ECO:0000313" key="1">
    <source>
        <dbReference type="EMBL" id="UWP58436.1"/>
    </source>
</evidence>
<dbReference type="RefSeq" id="WP_028528222.1">
    <property type="nucleotide sequence ID" value="NZ_CABLBR010000008.1"/>
</dbReference>
<accession>A0ABY5VDV4</accession>